<dbReference type="EMBL" id="JAAAHW010000105">
    <property type="protein sequence ID" value="KAG0006507.1"/>
    <property type="molecule type" value="Genomic_DNA"/>
</dbReference>
<dbReference type="Proteomes" id="UP000749646">
    <property type="component" value="Unassembled WGS sequence"/>
</dbReference>
<name>A0A9P6MKY1_9FUNG</name>
<accession>A0A9P6MKY1</accession>
<feature type="region of interest" description="Disordered" evidence="1">
    <location>
        <begin position="42"/>
        <end position="77"/>
    </location>
</feature>
<protein>
    <submittedName>
        <fullName evidence="2">Uncharacterized protein</fullName>
    </submittedName>
</protein>
<dbReference type="OrthoDB" id="498286at2759"/>
<keyword evidence="3" id="KW-1185">Reference proteome</keyword>
<evidence type="ECO:0000313" key="2">
    <source>
        <dbReference type="EMBL" id="KAG0006507.1"/>
    </source>
</evidence>
<dbReference type="PANTHER" id="PTHR35020:SF2">
    <property type="entry name" value="N-ACETYLGLUCOSAMINE-INDUCED PROTEIN 1"/>
    <property type="match status" value="1"/>
</dbReference>
<feature type="region of interest" description="Disordered" evidence="1">
    <location>
        <begin position="1"/>
        <end position="21"/>
    </location>
</feature>
<evidence type="ECO:0000313" key="3">
    <source>
        <dbReference type="Proteomes" id="UP000749646"/>
    </source>
</evidence>
<organism evidence="2 3">
    <name type="scientific">Modicella reniformis</name>
    <dbReference type="NCBI Taxonomy" id="1440133"/>
    <lineage>
        <taxon>Eukaryota</taxon>
        <taxon>Fungi</taxon>
        <taxon>Fungi incertae sedis</taxon>
        <taxon>Mucoromycota</taxon>
        <taxon>Mortierellomycotina</taxon>
        <taxon>Mortierellomycetes</taxon>
        <taxon>Mortierellales</taxon>
        <taxon>Mortierellaceae</taxon>
        <taxon>Modicella</taxon>
    </lineage>
</organism>
<dbReference type="GO" id="GO:0005737">
    <property type="term" value="C:cytoplasm"/>
    <property type="evidence" value="ECO:0007669"/>
    <property type="project" value="TreeGrafter"/>
</dbReference>
<comment type="caution">
    <text evidence="2">The sequence shown here is derived from an EMBL/GenBank/DDBJ whole genome shotgun (WGS) entry which is preliminary data.</text>
</comment>
<evidence type="ECO:0000256" key="1">
    <source>
        <dbReference type="SAM" id="MobiDB-lite"/>
    </source>
</evidence>
<proteinExistence type="predicted"/>
<dbReference type="AlphaFoldDB" id="A0A9P6MKY1"/>
<dbReference type="PANTHER" id="PTHR35020">
    <property type="entry name" value="N-ACETYLGLUCOSAMINE-INDUCED PROTEIN 1"/>
    <property type="match status" value="1"/>
</dbReference>
<reference evidence="2" key="1">
    <citation type="journal article" date="2020" name="Fungal Divers.">
        <title>Resolving the Mortierellaceae phylogeny through synthesis of multi-gene phylogenetics and phylogenomics.</title>
        <authorList>
            <person name="Vandepol N."/>
            <person name="Liber J."/>
            <person name="Desiro A."/>
            <person name="Na H."/>
            <person name="Kennedy M."/>
            <person name="Barry K."/>
            <person name="Grigoriev I.V."/>
            <person name="Miller A.N."/>
            <person name="O'Donnell K."/>
            <person name="Stajich J.E."/>
            <person name="Bonito G."/>
        </authorList>
    </citation>
    <scope>NUCLEOTIDE SEQUENCE</scope>
    <source>
        <strain evidence="2">MES-2147</strain>
    </source>
</reference>
<gene>
    <name evidence="2" type="ORF">BGZ65_007254</name>
</gene>
<dbReference type="GO" id="GO:0006044">
    <property type="term" value="P:N-acetylglucosamine metabolic process"/>
    <property type="evidence" value="ECO:0007669"/>
    <property type="project" value="TreeGrafter"/>
</dbReference>
<sequence length="172" mass="19886">MVAEKNLNPMGRSESVQEAYQRAIKRRTKKYGSPDEYIRQKILHWPPAEKDDDSVSDGNESSTSTPPSSPTGPINPLEITLKKNEFPYSVKPGIEHWLIWSRCPLTDEEWIRKYLEERLPGREYLFFFNPPELRSVPSIHHIQVFTKGKGEVLDEEDIAIKREKGGSRLFFG</sequence>
<dbReference type="Pfam" id="PF12239">
    <property type="entry name" value="DUF3605"/>
    <property type="match status" value="1"/>
</dbReference>
<dbReference type="InterPro" id="IPR022036">
    <property type="entry name" value="DUF3605"/>
</dbReference>